<keyword evidence="1" id="KW-0812">Transmembrane</keyword>
<name>A0A9Q7MPF4_9FIRM</name>
<reference evidence="2" key="1">
    <citation type="submission" date="2023-01" db="EMBL/GenBank/DDBJ databases">
        <title>Human gut microbiome strain richness.</title>
        <authorList>
            <person name="Chen-Liaw A."/>
        </authorList>
    </citation>
    <scope>NUCLEOTIDE SEQUENCE</scope>
    <source>
        <strain evidence="2">1001217st2_G6_1001217B_191108</strain>
    </source>
</reference>
<proteinExistence type="predicted"/>
<evidence type="ECO:0000313" key="3">
    <source>
        <dbReference type="Proteomes" id="UP001211987"/>
    </source>
</evidence>
<keyword evidence="1" id="KW-1133">Transmembrane helix</keyword>
<dbReference type="AlphaFoldDB" id="A0A9Q7MPF4"/>
<feature type="transmembrane region" description="Helical" evidence="1">
    <location>
        <begin position="98"/>
        <end position="118"/>
    </location>
</feature>
<protein>
    <submittedName>
        <fullName evidence="2">Uncharacterized protein</fullName>
    </submittedName>
</protein>
<evidence type="ECO:0000313" key="2">
    <source>
        <dbReference type="EMBL" id="MDB7082665.1"/>
    </source>
</evidence>
<feature type="transmembrane region" description="Helical" evidence="1">
    <location>
        <begin position="36"/>
        <end position="57"/>
    </location>
</feature>
<dbReference type="RefSeq" id="WP_003536981.1">
    <property type="nucleotide sequence ID" value="NZ_AP031443.1"/>
</dbReference>
<dbReference type="Proteomes" id="UP001211987">
    <property type="component" value="Unassembled WGS sequence"/>
</dbReference>
<accession>A0A9Q7MPF4</accession>
<dbReference type="GeneID" id="64197909"/>
<comment type="caution">
    <text evidence="2">The sequence shown here is derived from an EMBL/GenBank/DDBJ whole genome shotgun (WGS) entry which is preliminary data.</text>
</comment>
<feature type="transmembrane region" description="Helical" evidence="1">
    <location>
        <begin position="7"/>
        <end position="30"/>
    </location>
</feature>
<keyword evidence="1" id="KW-0472">Membrane</keyword>
<organism evidence="2 3">
    <name type="scientific">Thomasclavelia ramosa</name>
    <dbReference type="NCBI Taxonomy" id="1547"/>
    <lineage>
        <taxon>Bacteria</taxon>
        <taxon>Bacillati</taxon>
        <taxon>Bacillota</taxon>
        <taxon>Erysipelotrichia</taxon>
        <taxon>Erysipelotrichales</taxon>
        <taxon>Coprobacillaceae</taxon>
        <taxon>Thomasclavelia</taxon>
    </lineage>
</organism>
<dbReference type="EMBL" id="JAQLKE010000003">
    <property type="protein sequence ID" value="MDB7082665.1"/>
    <property type="molecule type" value="Genomic_DNA"/>
</dbReference>
<feature type="transmembrane region" description="Helical" evidence="1">
    <location>
        <begin position="69"/>
        <end position="92"/>
    </location>
</feature>
<gene>
    <name evidence="2" type="ORF">PM738_02530</name>
</gene>
<evidence type="ECO:0000256" key="1">
    <source>
        <dbReference type="SAM" id="Phobius"/>
    </source>
</evidence>
<sequence length="130" mass="14311">MNCLKKQLLIISFALIVAIAIFLIFGSSIYINQIFFIINAFLGIFGLVSILISEALTPPNNAYTCCGNLATLGSSGLILISLLAIIIEAYAYTSVISLILAGSFFFLVLMLGGIWCYLNLRNHCHRNYYC</sequence>